<reference evidence="1 2" key="1">
    <citation type="submission" date="2019-10" db="EMBL/GenBank/DDBJ databases">
        <title>Comparative genomics of sulfur disproportionating microorganisms.</title>
        <authorList>
            <person name="Ward L.M."/>
            <person name="Bertran E."/>
            <person name="Johnston D."/>
        </authorList>
    </citation>
    <scope>NUCLEOTIDE SEQUENCE [LARGE SCALE GENOMIC DNA]</scope>
    <source>
        <strain evidence="1 2">DSM 14055</strain>
    </source>
</reference>
<keyword evidence="2" id="KW-1185">Reference proteome</keyword>
<protein>
    <recommendedName>
        <fullName evidence="3">Pyridoxamine 5'-phosphate oxidase family protein</fullName>
    </recommendedName>
</protein>
<dbReference type="OrthoDB" id="9794935at2"/>
<dbReference type="InterPro" id="IPR012349">
    <property type="entry name" value="Split_barrel_FMN-bd"/>
</dbReference>
<dbReference type="Gene3D" id="2.30.110.10">
    <property type="entry name" value="Electron Transport, Fmn-binding Protein, Chain A"/>
    <property type="match status" value="1"/>
</dbReference>
<dbReference type="PANTHER" id="PTHR34071">
    <property type="entry name" value="5-NITROIMIDAZOLE ANTIBIOTICS RESISTANCE PROTEIN, NIMA-FAMILY-RELATED PROTEIN-RELATED"/>
    <property type="match status" value="1"/>
</dbReference>
<name>A0A6N7IMQ5_9FIRM</name>
<dbReference type="PANTHER" id="PTHR34071:SF2">
    <property type="entry name" value="FLAVIN-NUCLEOTIDE-BINDING PROTEIN"/>
    <property type="match status" value="1"/>
</dbReference>
<dbReference type="SUPFAM" id="SSF50475">
    <property type="entry name" value="FMN-binding split barrel"/>
    <property type="match status" value="1"/>
</dbReference>
<evidence type="ECO:0008006" key="3">
    <source>
        <dbReference type="Google" id="ProtNLM"/>
    </source>
</evidence>
<dbReference type="InterPro" id="IPR024747">
    <property type="entry name" value="Pyridox_Oxase-rel"/>
</dbReference>
<evidence type="ECO:0000313" key="2">
    <source>
        <dbReference type="Proteomes" id="UP000441717"/>
    </source>
</evidence>
<dbReference type="AlphaFoldDB" id="A0A6N7IMQ5"/>
<proteinExistence type="predicted"/>
<accession>A0A6N7IMQ5</accession>
<gene>
    <name evidence="1" type="ORF">GFC01_03030</name>
</gene>
<sequence length="181" mass="20667">MRRIKKEIKDKAIIIELLNTCPVGRLGTTGRDGYPRIKPLNFVYYDGKIYFHTAKEGEKIEDIQRDDRVCFEVDLPIAFLRAREHPCQAEYLYRSVIIRGRARIIEEQNEKLFALKRLLEKYQPDGGYGDFPAANLAKTGVVRIDIEEMTGKEDLGDGQIREAALQALASQAALPITIDRQ</sequence>
<comment type="caution">
    <text evidence="1">The sequence shown here is derived from an EMBL/GenBank/DDBJ whole genome shotgun (WGS) entry which is preliminary data.</text>
</comment>
<evidence type="ECO:0000313" key="1">
    <source>
        <dbReference type="EMBL" id="MQL51250.1"/>
    </source>
</evidence>
<dbReference type="Proteomes" id="UP000441717">
    <property type="component" value="Unassembled WGS sequence"/>
</dbReference>
<dbReference type="EMBL" id="WHYR01000005">
    <property type="protein sequence ID" value="MQL51250.1"/>
    <property type="molecule type" value="Genomic_DNA"/>
</dbReference>
<organism evidence="1 2">
    <name type="scientific">Desulfofundulus thermobenzoicus</name>
    <dbReference type="NCBI Taxonomy" id="29376"/>
    <lineage>
        <taxon>Bacteria</taxon>
        <taxon>Bacillati</taxon>
        <taxon>Bacillota</taxon>
        <taxon>Clostridia</taxon>
        <taxon>Eubacteriales</taxon>
        <taxon>Peptococcaceae</taxon>
        <taxon>Desulfofundulus</taxon>
    </lineage>
</organism>
<dbReference type="RefSeq" id="WP_152945174.1">
    <property type="nucleotide sequence ID" value="NZ_WHYR01000005.1"/>
</dbReference>
<dbReference type="Pfam" id="PF12900">
    <property type="entry name" value="Pyridox_ox_2"/>
    <property type="match status" value="1"/>
</dbReference>